<dbReference type="EMBL" id="LAZR01045791">
    <property type="protein sequence ID" value="KKK98028.1"/>
    <property type="molecule type" value="Genomic_DNA"/>
</dbReference>
<proteinExistence type="predicted"/>
<comment type="caution">
    <text evidence="1">The sequence shown here is derived from an EMBL/GenBank/DDBJ whole genome shotgun (WGS) entry which is preliminary data.</text>
</comment>
<reference evidence="1" key="1">
    <citation type="journal article" date="2015" name="Nature">
        <title>Complex archaea that bridge the gap between prokaryotes and eukaryotes.</title>
        <authorList>
            <person name="Spang A."/>
            <person name="Saw J.H."/>
            <person name="Jorgensen S.L."/>
            <person name="Zaremba-Niedzwiedzka K."/>
            <person name="Martijn J."/>
            <person name="Lind A.E."/>
            <person name="van Eijk R."/>
            <person name="Schleper C."/>
            <person name="Guy L."/>
            <person name="Ettema T.J."/>
        </authorList>
    </citation>
    <scope>NUCLEOTIDE SEQUENCE</scope>
</reference>
<gene>
    <name evidence="1" type="ORF">LCGC14_2646840</name>
</gene>
<dbReference type="AlphaFoldDB" id="A0A0F8ZVZ4"/>
<name>A0A0F8ZVZ4_9ZZZZ</name>
<sequence length="331" mass="35683">MIEWAKTHHLEHEEESTARIEDFENLVITTLTVTNWTVGTSLTLDYLTADRLMRTNAGKVAQSVTDLTDWIAGTTNQITVTDDSDGAVTLSTPQDIHTAASPTFTGLTLADGGSLSLQEDITFTGATTENLIKMPDNLLDALSIQEGSNKYVTFDTVDDEEDIFIYKSVDILHTATHADDHALEIDTDAAAYGDVKAIDVAYITGQIDTGQDEGIILINIDETAAGDGEVFGLEVLSTDGGASIHGMKVGPVVHPVHQDSGTFIDATFASDNTPSSDVPVMRDGLITPVEKTTAIFENDTEYIIIGADAAFQDMELIFTTVSSKDIKPTFW</sequence>
<organism evidence="1">
    <name type="scientific">marine sediment metagenome</name>
    <dbReference type="NCBI Taxonomy" id="412755"/>
    <lineage>
        <taxon>unclassified sequences</taxon>
        <taxon>metagenomes</taxon>
        <taxon>ecological metagenomes</taxon>
    </lineage>
</organism>
<feature type="non-terminal residue" evidence="1">
    <location>
        <position position="331"/>
    </location>
</feature>
<protein>
    <submittedName>
        <fullName evidence="1">Uncharacterized protein</fullName>
    </submittedName>
</protein>
<accession>A0A0F8ZVZ4</accession>
<evidence type="ECO:0000313" key="1">
    <source>
        <dbReference type="EMBL" id="KKK98028.1"/>
    </source>
</evidence>